<name>A0A1I6RAF9_9SPHI</name>
<evidence type="ECO:0000313" key="1">
    <source>
        <dbReference type="EMBL" id="SFS61625.1"/>
    </source>
</evidence>
<dbReference type="Proteomes" id="UP000198785">
    <property type="component" value="Unassembled WGS sequence"/>
</dbReference>
<dbReference type="AlphaFoldDB" id="A0A1I6RAF9"/>
<sequence>MKNKFNKIMAIIGLLLFIGITDSYGQVTPTTPDVVLFCADAEDYDLGNSPATGPNPRWIVRHSATPLVIANIGDTSPIALTGNSIPAANLTTGYLYISYIDDENCESIPEEVPIYKFAALTATVNAPEYCEEDPATFTATPVSADAYTAFAYQWYTVVGGVDTPIAGATSATYEPQDVLAGTTITYKVRIGYLVGTSKYCSYTTTGTDVTVTAKPSKPTITVEGATAETW</sequence>
<reference evidence="1 2" key="1">
    <citation type="submission" date="2016-10" db="EMBL/GenBank/DDBJ databases">
        <authorList>
            <person name="de Groot N.N."/>
        </authorList>
    </citation>
    <scope>NUCLEOTIDE SEQUENCE [LARGE SCALE GENOMIC DNA]</scope>
    <source>
        <strain evidence="1 2">DSM 22789</strain>
    </source>
</reference>
<evidence type="ECO:0000313" key="2">
    <source>
        <dbReference type="Proteomes" id="UP000198785"/>
    </source>
</evidence>
<keyword evidence="2" id="KW-1185">Reference proteome</keyword>
<dbReference type="STRING" id="683125.SAMN05660206_103264"/>
<gene>
    <name evidence="1" type="ORF">SAMN05660206_103264</name>
</gene>
<proteinExistence type="predicted"/>
<accession>A0A1I6RAF9</accession>
<dbReference type="Gene3D" id="2.60.40.2700">
    <property type="match status" value="1"/>
</dbReference>
<protein>
    <submittedName>
        <fullName evidence="1">Uncharacterized protein</fullName>
    </submittedName>
</protein>
<dbReference type="EMBL" id="FOZZ01000003">
    <property type="protein sequence ID" value="SFS61625.1"/>
    <property type="molecule type" value="Genomic_DNA"/>
</dbReference>
<organism evidence="1 2">
    <name type="scientific">Sphingobacterium wenxiniae</name>
    <dbReference type="NCBI Taxonomy" id="683125"/>
    <lineage>
        <taxon>Bacteria</taxon>
        <taxon>Pseudomonadati</taxon>
        <taxon>Bacteroidota</taxon>
        <taxon>Sphingobacteriia</taxon>
        <taxon>Sphingobacteriales</taxon>
        <taxon>Sphingobacteriaceae</taxon>
        <taxon>Sphingobacterium</taxon>
    </lineage>
</organism>
<dbReference type="RefSeq" id="WP_093364453.1">
    <property type="nucleotide sequence ID" value="NZ_FOZZ01000003.1"/>
</dbReference>
<dbReference type="OrthoDB" id="759596at2"/>